<proteinExistence type="predicted"/>
<dbReference type="Proteomes" id="UP001473302">
    <property type="component" value="Unassembled WGS sequence"/>
</dbReference>
<accession>A0ABP9Z951</accession>
<name>A0ABP9Z951_9FUNG</name>
<comment type="caution">
    <text evidence="2">The sequence shown here is derived from an EMBL/GenBank/DDBJ whole genome shotgun (WGS) entry which is preliminary data.</text>
</comment>
<keyword evidence="3" id="KW-1185">Reference proteome</keyword>
<gene>
    <name evidence="2" type="ORF">MFLAVUS_009164</name>
</gene>
<reference evidence="2 3" key="1">
    <citation type="submission" date="2024-04" db="EMBL/GenBank/DDBJ databases">
        <title>genome sequences of Mucor flavus KT1a and Helicostylum pulchrum KT1b strains isolated from the surface of a dry-aged beef.</title>
        <authorList>
            <person name="Toyotome T."/>
            <person name="Hosono M."/>
            <person name="Torimaru M."/>
            <person name="Fukuda K."/>
            <person name="Mikami N."/>
        </authorList>
    </citation>
    <scope>NUCLEOTIDE SEQUENCE [LARGE SCALE GENOMIC DNA]</scope>
    <source>
        <strain evidence="2 3">KT1a</strain>
    </source>
</reference>
<feature type="coiled-coil region" evidence="1">
    <location>
        <begin position="108"/>
        <end position="135"/>
    </location>
</feature>
<sequence>MSEARKPKCSKALLAKKINNETRNALGIPEYLFLADYGGWNIENILDDYFLFVDTPLTTGHFLYDEAVKVLRLYSESRDLGTKAEKTFATKFLVYLNQPQIKKSFLQLYQKRERANRLKESVIEMNEEIEITSNELVSEDLRSKGQKRKCEGLDDKEKRIPLEVNVKSKNYNIQSPSTIVPLNSPVIEEYNFSKIATRIDICLGTNTTYATQATLQEFRKLQTDHRQNKNLLAIESSFGLFEKFMGIGNENALQRVAALDCGDHKFNQFMKYSLIDFTINSMRITPIPTNDERTILKVTTDINHLLEDSIKNVKSATDALKNIMCRFPNASMNTVKLANVYSIHIIQTKMTLIKYSLKDKDTFKAIECSSALIPCSFEERIYLMSVYDLFAYLYKDLSNQVKIFEKLEAEQLGLTEVADEEMICFTNGLLEH</sequence>
<dbReference type="EMBL" id="BAABUK010000027">
    <property type="protein sequence ID" value="GAA5815651.1"/>
    <property type="molecule type" value="Genomic_DNA"/>
</dbReference>
<evidence type="ECO:0000313" key="3">
    <source>
        <dbReference type="Proteomes" id="UP001473302"/>
    </source>
</evidence>
<evidence type="ECO:0000256" key="1">
    <source>
        <dbReference type="SAM" id="Coils"/>
    </source>
</evidence>
<protein>
    <submittedName>
        <fullName evidence="2">Uncharacterized protein</fullName>
    </submittedName>
</protein>
<organism evidence="2 3">
    <name type="scientific">Mucor flavus</name>
    <dbReference type="NCBI Taxonomy" id="439312"/>
    <lineage>
        <taxon>Eukaryota</taxon>
        <taxon>Fungi</taxon>
        <taxon>Fungi incertae sedis</taxon>
        <taxon>Mucoromycota</taxon>
        <taxon>Mucoromycotina</taxon>
        <taxon>Mucoromycetes</taxon>
        <taxon>Mucorales</taxon>
        <taxon>Mucorineae</taxon>
        <taxon>Mucoraceae</taxon>
        <taxon>Mucor</taxon>
    </lineage>
</organism>
<evidence type="ECO:0000313" key="2">
    <source>
        <dbReference type="EMBL" id="GAA5815651.1"/>
    </source>
</evidence>
<keyword evidence="1" id="KW-0175">Coiled coil</keyword>